<evidence type="ECO:0000256" key="1">
    <source>
        <dbReference type="SAM" id="Phobius"/>
    </source>
</evidence>
<protein>
    <submittedName>
        <fullName evidence="2">Uncharacterized protein</fullName>
    </submittedName>
</protein>
<dbReference type="Proteomes" id="UP000034646">
    <property type="component" value="Unassembled WGS sequence"/>
</dbReference>
<sequence length="120" mass="13781">MPNLIANSETLQTISSIANIVFITWGAAAFLQGRKHNRELANIFNSEYKTTQALANSVKEVNVKIQIQHLVEFLKAATRNLTSRRYDEVGGDHHNFFIRFLENFFKNKDGRVEKLIENSK</sequence>
<name>A0A0G1GKV1_9BACT</name>
<gene>
    <name evidence="2" type="ORF">UV76_C0021G0005</name>
</gene>
<evidence type="ECO:0000313" key="3">
    <source>
        <dbReference type="Proteomes" id="UP000034646"/>
    </source>
</evidence>
<accession>A0A0G1GKV1</accession>
<proteinExistence type="predicted"/>
<dbReference type="AlphaFoldDB" id="A0A0G1GKV1"/>
<comment type="caution">
    <text evidence="2">The sequence shown here is derived from an EMBL/GenBank/DDBJ whole genome shotgun (WGS) entry which is preliminary data.</text>
</comment>
<keyword evidence="1" id="KW-0812">Transmembrane</keyword>
<organism evidence="2 3">
    <name type="scientific">Candidatus Nomurabacteria bacterium GW2011_GWA2_43_15</name>
    <dbReference type="NCBI Taxonomy" id="1618738"/>
    <lineage>
        <taxon>Bacteria</taxon>
        <taxon>Candidatus Nomuraibacteriota</taxon>
    </lineage>
</organism>
<keyword evidence="1" id="KW-1133">Transmembrane helix</keyword>
<feature type="transmembrane region" description="Helical" evidence="1">
    <location>
        <begin position="12"/>
        <end position="31"/>
    </location>
</feature>
<dbReference type="EMBL" id="LCFS01000021">
    <property type="protein sequence ID" value="KKS99363.1"/>
    <property type="molecule type" value="Genomic_DNA"/>
</dbReference>
<evidence type="ECO:0000313" key="2">
    <source>
        <dbReference type="EMBL" id="KKS99363.1"/>
    </source>
</evidence>
<keyword evidence="1" id="KW-0472">Membrane</keyword>
<reference evidence="2 3" key="1">
    <citation type="journal article" date="2015" name="Nature">
        <title>rRNA introns, odd ribosomes, and small enigmatic genomes across a large radiation of phyla.</title>
        <authorList>
            <person name="Brown C.T."/>
            <person name="Hug L.A."/>
            <person name="Thomas B.C."/>
            <person name="Sharon I."/>
            <person name="Castelle C.J."/>
            <person name="Singh A."/>
            <person name="Wilkins M.J."/>
            <person name="Williams K.H."/>
            <person name="Banfield J.F."/>
        </authorList>
    </citation>
    <scope>NUCLEOTIDE SEQUENCE [LARGE SCALE GENOMIC DNA]</scope>
</reference>
<dbReference type="STRING" id="1618738.UV76_C0021G0005"/>